<protein>
    <recommendedName>
        <fullName evidence="1">Xylose isomerase-like TIM barrel domain-containing protein</fullName>
    </recommendedName>
</protein>
<dbReference type="Proteomes" id="UP000315700">
    <property type="component" value="Chromosome"/>
</dbReference>
<dbReference type="PANTHER" id="PTHR12110">
    <property type="entry name" value="HYDROXYPYRUVATE ISOMERASE"/>
    <property type="match status" value="1"/>
</dbReference>
<feature type="domain" description="Xylose isomerase-like TIM barrel" evidence="1">
    <location>
        <begin position="43"/>
        <end position="242"/>
    </location>
</feature>
<dbReference type="InterPro" id="IPR050312">
    <property type="entry name" value="IolE/XylAMocC-like"/>
</dbReference>
<dbReference type="KEGG" id="ccos:Pan44_12580"/>
<dbReference type="InterPro" id="IPR013022">
    <property type="entry name" value="Xyl_isomerase-like_TIM-brl"/>
</dbReference>
<dbReference type="Gene3D" id="3.20.20.150">
    <property type="entry name" value="Divalent-metal-dependent TIM barrel enzymes"/>
    <property type="match status" value="1"/>
</dbReference>
<reference evidence="2 3" key="1">
    <citation type="submission" date="2019-02" db="EMBL/GenBank/DDBJ databases">
        <title>Deep-cultivation of Planctomycetes and their phenomic and genomic characterization uncovers novel biology.</title>
        <authorList>
            <person name="Wiegand S."/>
            <person name="Jogler M."/>
            <person name="Boedeker C."/>
            <person name="Pinto D."/>
            <person name="Vollmers J."/>
            <person name="Rivas-Marin E."/>
            <person name="Kohn T."/>
            <person name="Peeters S.H."/>
            <person name="Heuer A."/>
            <person name="Rast P."/>
            <person name="Oberbeckmann S."/>
            <person name="Bunk B."/>
            <person name="Jeske O."/>
            <person name="Meyerdierks A."/>
            <person name="Storesund J.E."/>
            <person name="Kallscheuer N."/>
            <person name="Luecker S."/>
            <person name="Lage O.M."/>
            <person name="Pohl T."/>
            <person name="Merkel B.J."/>
            <person name="Hornburger P."/>
            <person name="Mueller R.-W."/>
            <person name="Bruemmer F."/>
            <person name="Labrenz M."/>
            <person name="Spormann A.M."/>
            <person name="Op den Camp H."/>
            <person name="Overmann J."/>
            <person name="Amann R."/>
            <person name="Jetten M.S.M."/>
            <person name="Mascher T."/>
            <person name="Medema M.H."/>
            <person name="Devos D.P."/>
            <person name="Kaster A.-K."/>
            <person name="Ovreas L."/>
            <person name="Rohde M."/>
            <person name="Galperin M.Y."/>
            <person name="Jogler C."/>
        </authorList>
    </citation>
    <scope>NUCLEOTIDE SEQUENCE [LARGE SCALE GENOMIC DNA]</scope>
    <source>
        <strain evidence="2 3">Pan44</strain>
    </source>
</reference>
<dbReference type="EMBL" id="CP036271">
    <property type="protein sequence ID" value="QDT53242.1"/>
    <property type="molecule type" value="Genomic_DNA"/>
</dbReference>
<dbReference type="SUPFAM" id="SSF51658">
    <property type="entry name" value="Xylose isomerase-like"/>
    <property type="match status" value="1"/>
</dbReference>
<gene>
    <name evidence="2" type="ORF">Pan44_12580</name>
</gene>
<evidence type="ECO:0000259" key="1">
    <source>
        <dbReference type="Pfam" id="PF01261"/>
    </source>
</evidence>
<dbReference type="InParanoid" id="A0A517SAU6"/>
<dbReference type="AlphaFoldDB" id="A0A517SAU6"/>
<dbReference type="PANTHER" id="PTHR12110:SF53">
    <property type="entry name" value="BLR5974 PROTEIN"/>
    <property type="match status" value="1"/>
</dbReference>
<evidence type="ECO:0000313" key="3">
    <source>
        <dbReference type="Proteomes" id="UP000315700"/>
    </source>
</evidence>
<evidence type="ECO:0000313" key="2">
    <source>
        <dbReference type="EMBL" id="QDT53242.1"/>
    </source>
</evidence>
<dbReference type="Pfam" id="PF01261">
    <property type="entry name" value="AP_endonuc_2"/>
    <property type="match status" value="1"/>
</dbReference>
<accession>A0A517SAU6</accession>
<sequence length="266" mass="30114">MLNDLRRDSAHREAAFKGVLSVFVAASTRCFSDRPFDEACRQLEDLEFERLEVWIDESGRHLPLKDVITSPEGFAARCRQVTRLPISSFCLGYEAPQSQFEGLCKTAKAMRISQITMPAAPHGTPFNSEIDRLKGFVKAALLEGVRVSLKTEKGRLTEDLRTAVELCTAVPGLGLTYDPTYSLKTPEKTLDLVLPRVFHVHLRDSTPDRPQVQVGLGEIDYSDLITQLKRFQYNRALSVEWLPELGELDQRPLELRKLRMLLDSLL</sequence>
<dbReference type="RefSeq" id="WP_231754236.1">
    <property type="nucleotide sequence ID" value="NZ_CP036271.1"/>
</dbReference>
<organism evidence="2 3">
    <name type="scientific">Caulifigura coniformis</name>
    <dbReference type="NCBI Taxonomy" id="2527983"/>
    <lineage>
        <taxon>Bacteria</taxon>
        <taxon>Pseudomonadati</taxon>
        <taxon>Planctomycetota</taxon>
        <taxon>Planctomycetia</taxon>
        <taxon>Planctomycetales</taxon>
        <taxon>Planctomycetaceae</taxon>
        <taxon>Caulifigura</taxon>
    </lineage>
</organism>
<name>A0A517SAU6_9PLAN</name>
<keyword evidence="3" id="KW-1185">Reference proteome</keyword>
<proteinExistence type="predicted"/>
<dbReference type="InterPro" id="IPR036237">
    <property type="entry name" value="Xyl_isomerase-like_sf"/>
</dbReference>